<evidence type="ECO:0000313" key="6">
    <source>
        <dbReference type="WormBase" id="SRAE_X000068500"/>
    </source>
</evidence>
<protein>
    <submittedName>
        <fullName evidence="3">Uncharacterized protein family UPF0729-containing protein</fullName>
    </submittedName>
</protein>
<sequence length="83" mass="9601">MVCIPCIFLPIILAFYLKFIQPIILRYVPERWKSKLDSILYPTCPINIQQQTTTTNKDDGEKSCCNDNDNVSSCTKEENKKNN</sequence>
<feature type="transmembrane region" description="Helical" evidence="2">
    <location>
        <begin position="6"/>
        <end position="28"/>
    </location>
</feature>
<dbReference type="OMA" id="SCCNDND"/>
<organism evidence="3">
    <name type="scientific">Strongyloides ratti</name>
    <name type="common">Parasitic roundworm</name>
    <dbReference type="NCBI Taxonomy" id="34506"/>
    <lineage>
        <taxon>Eukaryota</taxon>
        <taxon>Metazoa</taxon>
        <taxon>Ecdysozoa</taxon>
        <taxon>Nematoda</taxon>
        <taxon>Chromadorea</taxon>
        <taxon>Rhabditida</taxon>
        <taxon>Tylenchina</taxon>
        <taxon>Panagrolaimomorpha</taxon>
        <taxon>Strongyloidoidea</taxon>
        <taxon>Strongyloididae</taxon>
        <taxon>Strongyloides</taxon>
    </lineage>
</organism>
<evidence type="ECO:0000313" key="3">
    <source>
        <dbReference type="EMBL" id="CEF71358.1"/>
    </source>
</evidence>
<evidence type="ECO:0000313" key="4">
    <source>
        <dbReference type="Proteomes" id="UP000035682"/>
    </source>
</evidence>
<dbReference type="EMBL" id="LN609530">
    <property type="protein sequence ID" value="CEF71358.1"/>
    <property type="molecule type" value="Genomic_DNA"/>
</dbReference>
<keyword evidence="2" id="KW-0472">Membrane</keyword>
<evidence type="ECO:0000256" key="1">
    <source>
        <dbReference type="ARBA" id="ARBA00007959"/>
    </source>
</evidence>
<dbReference type="WormBase" id="SRAE_X000068500">
    <property type="protein sequence ID" value="SRP07891"/>
    <property type="gene ID" value="WBGene00266244"/>
</dbReference>
<dbReference type="PANTHER" id="PTHR13456:SF0">
    <property type="entry name" value="UPF0729 PROTEIN C18ORF32"/>
    <property type="match status" value="1"/>
</dbReference>
<keyword evidence="4" id="KW-1185">Reference proteome</keyword>
<evidence type="ECO:0000256" key="2">
    <source>
        <dbReference type="SAM" id="Phobius"/>
    </source>
</evidence>
<dbReference type="RefSeq" id="XP_024510554.1">
    <property type="nucleotide sequence ID" value="XM_024645058.1"/>
</dbReference>
<reference evidence="5" key="2">
    <citation type="submission" date="2020-12" db="UniProtKB">
        <authorList>
            <consortium name="WormBaseParasite"/>
        </authorList>
    </citation>
    <scope>IDENTIFICATION</scope>
</reference>
<keyword evidence="2" id="KW-0812">Transmembrane</keyword>
<keyword evidence="2" id="KW-1133">Transmembrane helix</keyword>
<dbReference type="OrthoDB" id="10062823at2759"/>
<proteinExistence type="inferred from homology"/>
<name>A0A090N0V7_STRRB</name>
<gene>
    <name evidence="3 5 6" type="ORF">SRAE_X000068500</name>
</gene>
<accession>A0A090N0V7</accession>
<dbReference type="AlphaFoldDB" id="A0A090N0V7"/>
<comment type="similarity">
    <text evidence="1">Belongs to the UPF0729 family.</text>
</comment>
<dbReference type="CTD" id="36383738"/>
<evidence type="ECO:0000313" key="5">
    <source>
        <dbReference type="WBParaSite" id="SRAE_X000068500.1"/>
    </source>
</evidence>
<dbReference type="WBParaSite" id="SRAE_X000068500.1">
    <property type="protein sequence ID" value="SRAE_X000068500.1"/>
    <property type="gene ID" value="WBGene00266244"/>
</dbReference>
<dbReference type="PANTHER" id="PTHR13456">
    <property type="entry name" value="UPF0729 PROTEIN C18ORF32"/>
    <property type="match status" value="1"/>
</dbReference>
<dbReference type="Proteomes" id="UP000035682">
    <property type="component" value="Unplaced"/>
</dbReference>
<dbReference type="InterPro" id="IPR026776">
    <property type="entry name" value="UPF0729_C18orf32-like"/>
</dbReference>
<dbReference type="GeneID" id="36383738"/>
<reference evidence="3 4" key="1">
    <citation type="submission" date="2014-09" db="EMBL/GenBank/DDBJ databases">
        <authorList>
            <person name="Martin A.A."/>
        </authorList>
    </citation>
    <scope>NUCLEOTIDE SEQUENCE</scope>
    <source>
        <strain evidence="4">ED321</strain>
        <strain evidence="3">ED321 Heterogonic</strain>
    </source>
</reference>